<sequence>MSHNLDITVGDFIDQLSALDQDAVMRLAVNPFFPMSHHIRAVVPGTDQRGRPVVYVADGQQEGHLPPAVARRLTWHPDTEAPRRTRRGARPADLDQ</sequence>
<protein>
    <submittedName>
        <fullName evidence="2">Uncharacterized protein</fullName>
    </submittedName>
</protein>
<gene>
    <name evidence="2" type="ORF">GKJPGBOP_01478</name>
</gene>
<dbReference type="Proteomes" id="UP000286746">
    <property type="component" value="Unassembled WGS sequence"/>
</dbReference>
<dbReference type="EMBL" id="BHZD01000001">
    <property type="protein sequence ID" value="GCD41821.1"/>
    <property type="molecule type" value="Genomic_DNA"/>
</dbReference>
<comment type="caution">
    <text evidence="2">The sequence shown here is derived from an EMBL/GenBank/DDBJ whole genome shotgun (WGS) entry which is preliminary data.</text>
</comment>
<evidence type="ECO:0000313" key="3">
    <source>
        <dbReference type="Proteomes" id="UP000286746"/>
    </source>
</evidence>
<evidence type="ECO:0000313" key="2">
    <source>
        <dbReference type="EMBL" id="GCD41821.1"/>
    </source>
</evidence>
<feature type="region of interest" description="Disordered" evidence="1">
    <location>
        <begin position="74"/>
        <end position="96"/>
    </location>
</feature>
<name>A0A401VXQ9_STREY</name>
<organism evidence="2 3">
    <name type="scientific">Streptomyces paromomycinus</name>
    <name type="common">Streptomyces rimosus subsp. paromomycinus</name>
    <dbReference type="NCBI Taxonomy" id="92743"/>
    <lineage>
        <taxon>Bacteria</taxon>
        <taxon>Bacillati</taxon>
        <taxon>Actinomycetota</taxon>
        <taxon>Actinomycetes</taxon>
        <taxon>Kitasatosporales</taxon>
        <taxon>Streptomycetaceae</taxon>
        <taxon>Streptomyces</taxon>
    </lineage>
</organism>
<dbReference type="RefSeq" id="WP_170251614.1">
    <property type="nucleotide sequence ID" value="NZ_BHZD01000001.1"/>
</dbReference>
<reference evidence="2 3" key="1">
    <citation type="submission" date="2018-11" db="EMBL/GenBank/DDBJ databases">
        <title>Whole genome sequence of Streptomyces paromomycinus NBRC 15454(T).</title>
        <authorList>
            <person name="Komaki H."/>
            <person name="Tamura T."/>
        </authorList>
    </citation>
    <scope>NUCLEOTIDE SEQUENCE [LARGE SCALE GENOMIC DNA]</scope>
    <source>
        <strain evidence="2 3">NBRC 15454</strain>
    </source>
</reference>
<keyword evidence="3" id="KW-1185">Reference proteome</keyword>
<proteinExistence type="predicted"/>
<evidence type="ECO:0000256" key="1">
    <source>
        <dbReference type="SAM" id="MobiDB-lite"/>
    </source>
</evidence>
<accession>A0A401VXQ9</accession>
<dbReference type="AlphaFoldDB" id="A0A401VXQ9"/>